<dbReference type="CDD" id="cd14792">
    <property type="entry name" value="GH27"/>
    <property type="match status" value="1"/>
</dbReference>
<protein>
    <recommendedName>
        <fullName evidence="6">Alpha-galactosidase</fullName>
        <ecNumber evidence="6">3.2.1.-</ecNumber>
    </recommendedName>
</protein>
<keyword evidence="10" id="KW-1185">Reference proteome</keyword>
<evidence type="ECO:0000256" key="5">
    <source>
        <dbReference type="ARBA" id="ARBA00023295"/>
    </source>
</evidence>
<name>H2KNV0_CLOSI</name>
<dbReference type="InterPro" id="IPR035373">
    <property type="entry name" value="Melibiase/NAGA_C"/>
</dbReference>
<evidence type="ECO:0000256" key="3">
    <source>
        <dbReference type="ARBA" id="ARBA00023157"/>
    </source>
</evidence>
<dbReference type="SUPFAM" id="SSF51445">
    <property type="entry name" value="(Trans)glycosidases"/>
    <property type="match status" value="1"/>
</dbReference>
<dbReference type="EMBL" id="DF142854">
    <property type="protein sequence ID" value="GAA36869.2"/>
    <property type="molecule type" value="Genomic_DNA"/>
</dbReference>
<dbReference type="InterPro" id="IPR013780">
    <property type="entry name" value="Glyco_hydro_b"/>
</dbReference>
<keyword evidence="7" id="KW-0732">Signal</keyword>
<dbReference type="Proteomes" id="UP000008909">
    <property type="component" value="Unassembled WGS sequence"/>
</dbReference>
<dbReference type="GO" id="GO:0004557">
    <property type="term" value="F:alpha-galactosidase activity"/>
    <property type="evidence" value="ECO:0007669"/>
    <property type="project" value="TreeGrafter"/>
</dbReference>
<dbReference type="GO" id="GO:0005737">
    <property type="term" value="C:cytoplasm"/>
    <property type="evidence" value="ECO:0007669"/>
    <property type="project" value="TreeGrafter"/>
</dbReference>
<organism evidence="9 10">
    <name type="scientific">Clonorchis sinensis</name>
    <name type="common">Chinese liver fluke</name>
    <dbReference type="NCBI Taxonomy" id="79923"/>
    <lineage>
        <taxon>Eukaryota</taxon>
        <taxon>Metazoa</taxon>
        <taxon>Spiralia</taxon>
        <taxon>Lophotrochozoa</taxon>
        <taxon>Platyhelminthes</taxon>
        <taxon>Trematoda</taxon>
        <taxon>Digenea</taxon>
        <taxon>Opisthorchiida</taxon>
        <taxon>Opisthorchiata</taxon>
        <taxon>Opisthorchiidae</taxon>
        <taxon>Clonorchis</taxon>
    </lineage>
</organism>
<dbReference type="InterPro" id="IPR017853">
    <property type="entry name" value="GH"/>
</dbReference>
<feature type="domain" description="Alpha galactosidase A C-terminal" evidence="8">
    <location>
        <begin position="321"/>
        <end position="410"/>
    </location>
</feature>
<dbReference type="SUPFAM" id="SSF51011">
    <property type="entry name" value="Glycosyl hydrolase domain"/>
    <property type="match status" value="1"/>
</dbReference>
<reference key="2">
    <citation type="submission" date="2011-10" db="EMBL/GenBank/DDBJ databases">
        <title>The genome and transcriptome sequence of Clonorchis sinensis provide insights into the carcinogenic liver fluke.</title>
        <authorList>
            <person name="Wang X."/>
            <person name="Huang Y."/>
            <person name="Chen W."/>
            <person name="Liu H."/>
            <person name="Guo L."/>
            <person name="Chen Y."/>
            <person name="Luo F."/>
            <person name="Zhou W."/>
            <person name="Sun J."/>
            <person name="Mao Q."/>
            <person name="Liang P."/>
            <person name="Zhou C."/>
            <person name="Tian Y."/>
            <person name="Men J."/>
            <person name="Lv X."/>
            <person name="Huang L."/>
            <person name="Zhou J."/>
            <person name="Hu Y."/>
            <person name="Li R."/>
            <person name="Zhang F."/>
            <person name="Lei H."/>
            <person name="Li X."/>
            <person name="Hu X."/>
            <person name="Liang C."/>
            <person name="Xu J."/>
            <person name="Wu Z."/>
            <person name="Yu X."/>
        </authorList>
    </citation>
    <scope>NUCLEOTIDE SEQUENCE</scope>
    <source>
        <strain>Henan</strain>
    </source>
</reference>
<reference evidence="9" key="1">
    <citation type="journal article" date="2011" name="Genome Biol.">
        <title>The draft genome of the carcinogenic human liver fluke Clonorchis sinensis.</title>
        <authorList>
            <person name="Wang X."/>
            <person name="Chen W."/>
            <person name="Huang Y."/>
            <person name="Sun J."/>
            <person name="Men J."/>
            <person name="Liu H."/>
            <person name="Luo F."/>
            <person name="Guo L."/>
            <person name="Lv X."/>
            <person name="Deng C."/>
            <person name="Zhou C."/>
            <person name="Fan Y."/>
            <person name="Li X."/>
            <person name="Huang L."/>
            <person name="Hu Y."/>
            <person name="Liang C."/>
            <person name="Hu X."/>
            <person name="Xu J."/>
            <person name="Yu X."/>
        </authorList>
    </citation>
    <scope>NUCLEOTIDE SEQUENCE [LARGE SCALE GENOMIC DNA]</scope>
    <source>
        <strain evidence="9">Henan</strain>
    </source>
</reference>
<gene>
    <name evidence="9" type="ORF">CLF_100806</name>
</gene>
<sequence length="604" mass="68466">MCNFAHAMRPLVILCTVLLNGFIALENGLVRTPPMGWMSWERFRCQTNCVEYPDDCISEKLIKRTVDRMISDGWKEVGYEYIITDDCWPEKERDRNTQEIVADRKRFPSGIEGLGEYIHDHGLKFGIYLDYGTLTCAGYPGSMNFLEIDSKSLAKWKVDYVKVDGCNSPVEAMADGYEKFGRLLNETGRPIVYSCSYPAYIPWRSNPGRLDWGRLKTNCNLWRMFGDIDDSWDSVLTIINLMRDTQSTLQPIAGPGHWNDPDMLVIGNFGLSLDQERVQMGMWCLFAAPLLISADMDHMNPDSAEILKNPLLISINQDSGGHQAKYIATKNGVQLWTRLLADQPNTWAIAFMNPVSGGSTKAISVALKDMHLESPPLEPKFFDLIDVFTGEVFGSVQLNEMFTVRVNPTGIVMFKVEMHKPAYIAHILLQYLGLRNVSCPSSNASALQIDVDAAKQWSLGWHLPLNDEKCVHMSFGGDSANSFVMHGEKGPEDITRIDAKKDLGIWLSPNLSFSLHLEKSAQKAFAVLRMIRRTFSRITRTDFQILYGAYVRPLLEYANPVVYSGRTKDVILIERVQRAATKMVAGLKSVNEFSQWWCKRTWLF</sequence>
<keyword evidence="3 6" id="KW-1015">Disulfide bond</keyword>
<evidence type="ECO:0000256" key="4">
    <source>
        <dbReference type="ARBA" id="ARBA00023180"/>
    </source>
</evidence>
<dbReference type="EC" id="3.2.1.-" evidence="6"/>
<dbReference type="PANTHER" id="PTHR11452:SF83">
    <property type="entry name" value="ALPHA-GALACTOSIDASE"/>
    <property type="match status" value="1"/>
</dbReference>
<evidence type="ECO:0000256" key="1">
    <source>
        <dbReference type="ARBA" id="ARBA00009743"/>
    </source>
</evidence>
<dbReference type="GO" id="GO:0009311">
    <property type="term" value="P:oligosaccharide metabolic process"/>
    <property type="evidence" value="ECO:0007669"/>
    <property type="project" value="TreeGrafter"/>
</dbReference>
<dbReference type="FunFam" id="3.20.20.70:FF:000197">
    <property type="entry name" value="Alpha-galactosidase"/>
    <property type="match status" value="1"/>
</dbReference>
<dbReference type="GO" id="GO:0016139">
    <property type="term" value="P:glycoside catabolic process"/>
    <property type="evidence" value="ECO:0007669"/>
    <property type="project" value="TreeGrafter"/>
</dbReference>
<evidence type="ECO:0000256" key="6">
    <source>
        <dbReference type="RuleBase" id="RU361168"/>
    </source>
</evidence>
<dbReference type="Pfam" id="PF17450">
    <property type="entry name" value="Melibiase_2_C"/>
    <property type="match status" value="1"/>
</dbReference>
<evidence type="ECO:0000256" key="2">
    <source>
        <dbReference type="ARBA" id="ARBA00022801"/>
    </source>
</evidence>
<keyword evidence="2 6" id="KW-0378">Hydrolase</keyword>
<proteinExistence type="inferred from homology"/>
<accession>H2KNV0</accession>
<dbReference type="InterPro" id="IPR013785">
    <property type="entry name" value="Aldolase_TIM"/>
</dbReference>
<dbReference type="AlphaFoldDB" id="H2KNV0"/>
<feature type="signal peptide" evidence="7">
    <location>
        <begin position="1"/>
        <end position="24"/>
    </location>
</feature>
<evidence type="ECO:0000313" key="10">
    <source>
        <dbReference type="Proteomes" id="UP000008909"/>
    </source>
</evidence>
<evidence type="ECO:0000259" key="8">
    <source>
        <dbReference type="Pfam" id="PF17450"/>
    </source>
</evidence>
<keyword evidence="4" id="KW-0325">Glycoprotein</keyword>
<evidence type="ECO:0000313" key="9">
    <source>
        <dbReference type="EMBL" id="GAA36869.2"/>
    </source>
</evidence>
<dbReference type="Gene3D" id="2.60.40.1180">
    <property type="entry name" value="Golgi alpha-mannosidase II"/>
    <property type="match status" value="1"/>
</dbReference>
<dbReference type="Gene3D" id="3.20.20.70">
    <property type="entry name" value="Aldolase class I"/>
    <property type="match status" value="1"/>
</dbReference>
<comment type="subunit">
    <text evidence="6">Homodimer.</text>
</comment>
<evidence type="ECO:0000256" key="7">
    <source>
        <dbReference type="SAM" id="SignalP"/>
    </source>
</evidence>
<dbReference type="Pfam" id="PF16499">
    <property type="entry name" value="Melibiase_2"/>
    <property type="match status" value="1"/>
</dbReference>
<feature type="chain" id="PRO_5003563672" description="Alpha-galactosidase" evidence="7">
    <location>
        <begin position="25"/>
        <end position="604"/>
    </location>
</feature>
<keyword evidence="5 6" id="KW-0326">Glycosidase</keyword>
<dbReference type="InterPro" id="IPR002241">
    <property type="entry name" value="Glyco_hydro_27"/>
</dbReference>
<dbReference type="PRINTS" id="PR00740">
    <property type="entry name" value="GLHYDRLASE27"/>
</dbReference>
<dbReference type="PANTHER" id="PTHR11452">
    <property type="entry name" value="ALPHA-GALACTOSIDASE/ALPHA-N-ACETYLGALACTOSAMINIDASE"/>
    <property type="match status" value="1"/>
</dbReference>
<comment type="similarity">
    <text evidence="1 6">Belongs to the glycosyl hydrolase 27 family.</text>
</comment>